<gene>
    <name evidence="1" type="ORF">CEXT_670861</name>
</gene>
<proteinExistence type="predicted"/>
<reference evidence="1 2" key="1">
    <citation type="submission" date="2021-06" db="EMBL/GenBank/DDBJ databases">
        <title>Caerostris extrusa draft genome.</title>
        <authorList>
            <person name="Kono N."/>
            <person name="Arakawa K."/>
        </authorList>
    </citation>
    <scope>NUCLEOTIDE SEQUENCE [LARGE SCALE GENOMIC DNA]</scope>
</reference>
<evidence type="ECO:0000313" key="2">
    <source>
        <dbReference type="Proteomes" id="UP001054945"/>
    </source>
</evidence>
<dbReference type="Proteomes" id="UP001054945">
    <property type="component" value="Unassembled WGS sequence"/>
</dbReference>
<name>A0AAV4MRM9_CAEEX</name>
<protein>
    <submittedName>
        <fullName evidence="1">Uncharacterized protein</fullName>
    </submittedName>
</protein>
<organism evidence="1 2">
    <name type="scientific">Caerostris extrusa</name>
    <name type="common">Bark spider</name>
    <name type="synonym">Caerostris bankana</name>
    <dbReference type="NCBI Taxonomy" id="172846"/>
    <lineage>
        <taxon>Eukaryota</taxon>
        <taxon>Metazoa</taxon>
        <taxon>Ecdysozoa</taxon>
        <taxon>Arthropoda</taxon>
        <taxon>Chelicerata</taxon>
        <taxon>Arachnida</taxon>
        <taxon>Araneae</taxon>
        <taxon>Araneomorphae</taxon>
        <taxon>Entelegynae</taxon>
        <taxon>Araneoidea</taxon>
        <taxon>Araneidae</taxon>
        <taxon>Caerostris</taxon>
    </lineage>
</organism>
<dbReference type="EMBL" id="BPLR01020121">
    <property type="protein sequence ID" value="GIX74993.1"/>
    <property type="molecule type" value="Genomic_DNA"/>
</dbReference>
<comment type="caution">
    <text evidence="1">The sequence shown here is derived from an EMBL/GenBank/DDBJ whole genome shotgun (WGS) entry which is preliminary data.</text>
</comment>
<evidence type="ECO:0000313" key="1">
    <source>
        <dbReference type="EMBL" id="GIX74993.1"/>
    </source>
</evidence>
<accession>A0AAV4MRM9</accession>
<keyword evidence="2" id="KW-1185">Reference proteome</keyword>
<dbReference type="AlphaFoldDB" id="A0AAV4MRM9"/>
<sequence length="93" mass="11029">MPFYPNLGKVYRINTNTSSDNENVENKANDGEVCRKNPRCENPSKLSRNTEELKRIQDKQYQNKKIPAKKFVHKPCYCLRLCNHNVIFSQRKR</sequence>